<organism evidence="2 3">
    <name type="scientific">Lentithecium fluviatile CBS 122367</name>
    <dbReference type="NCBI Taxonomy" id="1168545"/>
    <lineage>
        <taxon>Eukaryota</taxon>
        <taxon>Fungi</taxon>
        <taxon>Dikarya</taxon>
        <taxon>Ascomycota</taxon>
        <taxon>Pezizomycotina</taxon>
        <taxon>Dothideomycetes</taxon>
        <taxon>Pleosporomycetidae</taxon>
        <taxon>Pleosporales</taxon>
        <taxon>Massarineae</taxon>
        <taxon>Lentitheciaceae</taxon>
        <taxon>Lentithecium</taxon>
    </lineage>
</organism>
<accession>A0A6G1JEA9</accession>
<name>A0A6G1JEA9_9PLEO</name>
<keyword evidence="3" id="KW-1185">Reference proteome</keyword>
<dbReference type="Proteomes" id="UP000799291">
    <property type="component" value="Unassembled WGS sequence"/>
</dbReference>
<gene>
    <name evidence="2" type="ORF">K458DRAFT_465116</name>
</gene>
<dbReference type="EMBL" id="MU005573">
    <property type="protein sequence ID" value="KAF2688571.1"/>
    <property type="molecule type" value="Genomic_DNA"/>
</dbReference>
<keyword evidence="1" id="KW-0472">Membrane</keyword>
<dbReference type="OrthoDB" id="3791813at2759"/>
<keyword evidence="1" id="KW-1133">Transmembrane helix</keyword>
<keyword evidence="1" id="KW-0812">Transmembrane</keyword>
<protein>
    <submittedName>
        <fullName evidence="2">Uncharacterized protein</fullName>
    </submittedName>
</protein>
<evidence type="ECO:0000313" key="3">
    <source>
        <dbReference type="Proteomes" id="UP000799291"/>
    </source>
</evidence>
<evidence type="ECO:0000256" key="1">
    <source>
        <dbReference type="SAM" id="Phobius"/>
    </source>
</evidence>
<evidence type="ECO:0000313" key="2">
    <source>
        <dbReference type="EMBL" id="KAF2688571.1"/>
    </source>
</evidence>
<sequence>MRGVLLLYKIAMVEEGLSINLTNFHLPSSIIFPSSIPSRTRFRRDIIAMGFITGTMFFSIPFLGLTTAVPATRKITTSILLPRELPNSGTCIEPYIDMHTETQVIGYQPSNWDHFGKDFGLHSDFYLVARYICAKLKDGCEAPPETVQTCWDSYGRASELKPDPALPEVDQMRQRVDKFNNGMRGLDGISKDPNENPNDHYEVEIWAGPSTVKFYADAEDTYTSLMDEMFTVKDNGDFEKKTKENFRAKCSISTQGYTDKYANGKTLTNAMKKLLMHLLGTENIIRHGKERTAVKCNGWLTADGSCCYTNTKDPATGKCPDGYTYKNFYYSILPTEFSMRATIEPNNGRGNGYMKWLIECKDPADQKIRNKDCDWCMKMRLEGQEKDTAQKLFTENLGLMNSTIKQDCNWIPCQN</sequence>
<feature type="transmembrane region" description="Helical" evidence="1">
    <location>
        <begin position="46"/>
        <end position="65"/>
    </location>
</feature>
<dbReference type="AlphaFoldDB" id="A0A6G1JEA9"/>
<reference evidence="2" key="1">
    <citation type="journal article" date="2020" name="Stud. Mycol.">
        <title>101 Dothideomycetes genomes: a test case for predicting lifestyles and emergence of pathogens.</title>
        <authorList>
            <person name="Haridas S."/>
            <person name="Albert R."/>
            <person name="Binder M."/>
            <person name="Bloem J."/>
            <person name="Labutti K."/>
            <person name="Salamov A."/>
            <person name="Andreopoulos B."/>
            <person name="Baker S."/>
            <person name="Barry K."/>
            <person name="Bills G."/>
            <person name="Bluhm B."/>
            <person name="Cannon C."/>
            <person name="Castanera R."/>
            <person name="Culley D."/>
            <person name="Daum C."/>
            <person name="Ezra D."/>
            <person name="Gonzalez J."/>
            <person name="Henrissat B."/>
            <person name="Kuo A."/>
            <person name="Liang C."/>
            <person name="Lipzen A."/>
            <person name="Lutzoni F."/>
            <person name="Magnuson J."/>
            <person name="Mondo S."/>
            <person name="Nolan M."/>
            <person name="Ohm R."/>
            <person name="Pangilinan J."/>
            <person name="Park H.-J."/>
            <person name="Ramirez L."/>
            <person name="Alfaro M."/>
            <person name="Sun H."/>
            <person name="Tritt A."/>
            <person name="Yoshinaga Y."/>
            <person name="Zwiers L.-H."/>
            <person name="Turgeon B."/>
            <person name="Goodwin S."/>
            <person name="Spatafora J."/>
            <person name="Crous P."/>
            <person name="Grigoriev I."/>
        </authorList>
    </citation>
    <scope>NUCLEOTIDE SEQUENCE</scope>
    <source>
        <strain evidence="2">CBS 122367</strain>
    </source>
</reference>
<proteinExistence type="predicted"/>